<reference evidence="1 2" key="1">
    <citation type="submission" date="2017-05" db="EMBL/GenBank/DDBJ databases">
        <authorList>
            <person name="Varghese N."/>
            <person name="Submissions S."/>
        </authorList>
    </citation>
    <scope>NUCLEOTIDE SEQUENCE [LARGE SCALE GENOMIC DNA]</scope>
    <source>
        <strain evidence="1 2">DSM 26001</strain>
    </source>
</reference>
<dbReference type="EMBL" id="FXUL01000024">
    <property type="protein sequence ID" value="SMP76523.1"/>
    <property type="molecule type" value="Genomic_DNA"/>
</dbReference>
<comment type="caution">
    <text evidence="1">The sequence shown here is derived from an EMBL/GenBank/DDBJ whole genome shotgun (WGS) entry which is preliminary data.</text>
</comment>
<sequence>MVLQVEGVQTVGIPVKLSRTPGRVHIAPPRFGQHTRELLIEHGYDSATVDAKSRKVQLFSTFKNNPTEAALALNKLFLYRMALRTRLNSTK</sequence>
<accession>A0ABY1QRG7</accession>
<dbReference type="Gene3D" id="3.40.50.10540">
    <property type="entry name" value="Crotonobetainyl-coa:carnitine coa-transferase, domain 1"/>
    <property type="match status" value="1"/>
</dbReference>
<dbReference type="InterPro" id="IPR023606">
    <property type="entry name" value="CoA-Trfase_III_dom_1_sf"/>
</dbReference>
<organism evidence="1 2">
    <name type="scientific">Noviherbaspirillum suwonense</name>
    <dbReference type="NCBI Taxonomy" id="1224511"/>
    <lineage>
        <taxon>Bacteria</taxon>
        <taxon>Pseudomonadati</taxon>
        <taxon>Pseudomonadota</taxon>
        <taxon>Betaproteobacteria</taxon>
        <taxon>Burkholderiales</taxon>
        <taxon>Oxalobacteraceae</taxon>
        <taxon>Noviherbaspirillum</taxon>
    </lineage>
</organism>
<evidence type="ECO:0000313" key="2">
    <source>
        <dbReference type="Proteomes" id="UP001158049"/>
    </source>
</evidence>
<proteinExistence type="predicted"/>
<dbReference type="Proteomes" id="UP001158049">
    <property type="component" value="Unassembled WGS sequence"/>
</dbReference>
<keyword evidence="2" id="KW-1185">Reference proteome</keyword>
<protein>
    <submittedName>
        <fullName evidence="1">Uncharacterized protein</fullName>
    </submittedName>
</protein>
<evidence type="ECO:0000313" key="1">
    <source>
        <dbReference type="EMBL" id="SMP76523.1"/>
    </source>
</evidence>
<dbReference type="SUPFAM" id="SSF89796">
    <property type="entry name" value="CoA-transferase family III (CaiB/BaiF)"/>
    <property type="match status" value="1"/>
</dbReference>
<name>A0ABY1QRG7_9BURK</name>
<gene>
    <name evidence="1" type="ORF">SAMN06295970_12473</name>
</gene>